<dbReference type="InterPro" id="IPR036513">
    <property type="entry name" value="STAS_dom_sf"/>
</dbReference>
<dbReference type="EMBL" id="JBEPMB010000004">
    <property type="protein sequence ID" value="MET3614711.1"/>
    <property type="molecule type" value="Genomic_DNA"/>
</dbReference>
<organism evidence="1 2">
    <name type="scientific">Rhizobium aquaticum</name>
    <dbReference type="NCBI Taxonomy" id="1549636"/>
    <lineage>
        <taxon>Bacteria</taxon>
        <taxon>Pseudomonadati</taxon>
        <taxon>Pseudomonadota</taxon>
        <taxon>Alphaproteobacteria</taxon>
        <taxon>Hyphomicrobiales</taxon>
        <taxon>Rhizobiaceae</taxon>
        <taxon>Rhizobium/Agrobacterium group</taxon>
        <taxon>Rhizobium</taxon>
    </lineage>
</organism>
<reference evidence="1 2" key="1">
    <citation type="submission" date="2024-06" db="EMBL/GenBank/DDBJ databases">
        <title>Genomic Encyclopedia of Type Strains, Phase IV (KMG-IV): sequencing the most valuable type-strain genomes for metagenomic binning, comparative biology and taxonomic classification.</title>
        <authorList>
            <person name="Goeker M."/>
        </authorList>
    </citation>
    <scope>NUCLEOTIDE SEQUENCE [LARGE SCALE GENOMIC DNA]</scope>
    <source>
        <strain evidence="1 2">DSM 29780</strain>
    </source>
</reference>
<dbReference type="RefSeq" id="WP_354557188.1">
    <property type="nucleotide sequence ID" value="NZ_JBEPMB010000004.1"/>
</dbReference>
<evidence type="ECO:0008006" key="3">
    <source>
        <dbReference type="Google" id="ProtNLM"/>
    </source>
</evidence>
<dbReference type="InterPro" id="IPR038396">
    <property type="entry name" value="SpoIIAA-like_sf"/>
</dbReference>
<gene>
    <name evidence="1" type="ORF">ABID16_003048</name>
</gene>
<proteinExistence type="predicted"/>
<protein>
    <recommendedName>
        <fullName evidence="3">SpoIIAA-like protein</fullName>
    </recommendedName>
</protein>
<dbReference type="SUPFAM" id="SSF52091">
    <property type="entry name" value="SpoIIaa-like"/>
    <property type="match status" value="1"/>
</dbReference>
<dbReference type="Pfam" id="PF11964">
    <property type="entry name" value="SpoIIAA-like"/>
    <property type="match status" value="1"/>
</dbReference>
<name>A0ABV2J327_9HYPH</name>
<dbReference type="Proteomes" id="UP001549047">
    <property type="component" value="Unassembled WGS sequence"/>
</dbReference>
<keyword evidence="2" id="KW-1185">Reference proteome</keyword>
<dbReference type="Gene3D" id="3.40.50.10600">
    <property type="entry name" value="SpoIIaa-like domains"/>
    <property type="match status" value="1"/>
</dbReference>
<dbReference type="InterPro" id="IPR021866">
    <property type="entry name" value="SpoIIAA-like"/>
</dbReference>
<comment type="caution">
    <text evidence="1">The sequence shown here is derived from an EMBL/GenBank/DDBJ whole genome shotgun (WGS) entry which is preliminary data.</text>
</comment>
<accession>A0ABV2J327</accession>
<evidence type="ECO:0000313" key="1">
    <source>
        <dbReference type="EMBL" id="MET3614711.1"/>
    </source>
</evidence>
<sequence>MFTQLTDLPGCILGFEARGKFTAADYEAVLMPAMEAAVKMGPVRLLFVMPDGFHGMEMGALHDDLLFGLKHFRDFKKFAFVTDDETLAALTRNFAFMIPAETQVFALTERDRAVSWLEA</sequence>
<evidence type="ECO:0000313" key="2">
    <source>
        <dbReference type="Proteomes" id="UP001549047"/>
    </source>
</evidence>